<dbReference type="EMBL" id="ACCF01000193">
    <property type="protein sequence ID" value="EEF66798.1"/>
    <property type="molecule type" value="Genomic_DNA"/>
</dbReference>
<dbReference type="Proteomes" id="UP000005950">
    <property type="component" value="Unassembled WGS sequence"/>
</dbReference>
<keyword evidence="2 4" id="KW-0687">Ribonucleoprotein</keyword>
<comment type="caution">
    <text evidence="6">The sequence shown here is derived from an EMBL/GenBank/DDBJ whole genome shotgun (WGS) entry which is preliminary data.</text>
</comment>
<sequence>MHDDSVGTLGPSGLNDIGGKHMLSKAEKTAIIKDYARFEGDTGSVEVQVAVLTAQINRLTEHLKEHKKDYHSTRGLMMMVGRRRKFLAYLRDTDINRYRDLIQRLGLRK</sequence>
<dbReference type="AlphaFoldDB" id="B9YB68"/>
<dbReference type="STRING" id="545696.HOLDEFILI_03075"/>
<dbReference type="PANTHER" id="PTHR23321:SF26">
    <property type="entry name" value="SMALL RIBOSOMAL SUBUNIT PROTEIN US15M"/>
    <property type="match status" value="1"/>
</dbReference>
<evidence type="ECO:0000256" key="5">
    <source>
        <dbReference type="RuleBase" id="RU003919"/>
    </source>
</evidence>
<dbReference type="GO" id="GO:0003735">
    <property type="term" value="F:structural constituent of ribosome"/>
    <property type="evidence" value="ECO:0007669"/>
    <property type="project" value="InterPro"/>
</dbReference>
<reference evidence="6 7" key="2">
    <citation type="submission" date="2009-02" db="EMBL/GenBank/DDBJ databases">
        <title>Draft genome sequence of Holdemania filiformis DSM 12042.</title>
        <authorList>
            <person name="Sudarsanam P."/>
            <person name="Ley R."/>
            <person name="Guruge J."/>
            <person name="Turnbaugh P.J."/>
            <person name="Mahowald M."/>
            <person name="Liep D."/>
            <person name="Gordon J."/>
        </authorList>
    </citation>
    <scope>NUCLEOTIDE SEQUENCE [LARGE SCALE GENOMIC DNA]</scope>
    <source>
        <strain evidence="6 7">DSM 12042</strain>
    </source>
</reference>
<reference evidence="6 7" key="1">
    <citation type="submission" date="2008-12" db="EMBL/GenBank/DDBJ databases">
        <authorList>
            <person name="Fulton L."/>
            <person name="Clifton S."/>
            <person name="Fulton B."/>
            <person name="Xu J."/>
            <person name="Minx P."/>
            <person name="Pepin K.H."/>
            <person name="Johnson M."/>
            <person name="Bhonagiri V."/>
            <person name="Nash W.E."/>
            <person name="Mardis E.R."/>
            <person name="Wilson R.K."/>
        </authorList>
    </citation>
    <scope>NUCLEOTIDE SEQUENCE [LARGE SCALE GENOMIC DNA]</scope>
    <source>
        <strain evidence="6 7">DSM 12042</strain>
    </source>
</reference>
<comment type="subunit">
    <text evidence="3 4">Part of the 30S ribosomal subunit. Forms a bridge to the 50S subunit in the 70S ribosome, contacting the 23S rRNA.</text>
</comment>
<dbReference type="Gene3D" id="1.10.287.10">
    <property type="entry name" value="S15/NS1, RNA-binding"/>
    <property type="match status" value="1"/>
</dbReference>
<gene>
    <name evidence="4 6" type="primary">rpsO</name>
    <name evidence="6" type="ORF">HOLDEFILI_03075</name>
</gene>
<evidence type="ECO:0000256" key="3">
    <source>
        <dbReference type="ARBA" id="ARBA00064542"/>
    </source>
</evidence>
<proteinExistence type="inferred from homology"/>
<dbReference type="InterPro" id="IPR000589">
    <property type="entry name" value="Ribosomal_uS15"/>
</dbReference>
<dbReference type="eggNOG" id="COG0184">
    <property type="taxonomic scope" value="Bacteria"/>
</dbReference>
<comment type="similarity">
    <text evidence="4 5">Belongs to the universal ribosomal protein uS15 family.</text>
</comment>
<comment type="function">
    <text evidence="4">Forms an intersubunit bridge (bridge B4) with the 23S rRNA of the 50S subunit in the ribosome.</text>
</comment>
<evidence type="ECO:0000313" key="7">
    <source>
        <dbReference type="Proteomes" id="UP000005950"/>
    </source>
</evidence>
<dbReference type="SMART" id="SM01387">
    <property type="entry name" value="Ribosomal_S15"/>
    <property type="match status" value="1"/>
</dbReference>
<evidence type="ECO:0000313" key="6">
    <source>
        <dbReference type="EMBL" id="EEF66798.1"/>
    </source>
</evidence>
<dbReference type="HOGENOM" id="CLU_148518_0_1_9"/>
<evidence type="ECO:0000256" key="1">
    <source>
        <dbReference type="ARBA" id="ARBA00022980"/>
    </source>
</evidence>
<dbReference type="InterPro" id="IPR005290">
    <property type="entry name" value="Ribosomal_uS15_bac-type"/>
</dbReference>
<dbReference type="Pfam" id="PF00312">
    <property type="entry name" value="Ribosomal_S15"/>
    <property type="match status" value="1"/>
</dbReference>
<dbReference type="SUPFAM" id="SSF47060">
    <property type="entry name" value="S15/NS1 RNA-binding domain"/>
    <property type="match status" value="1"/>
</dbReference>
<dbReference type="GO" id="GO:0006412">
    <property type="term" value="P:translation"/>
    <property type="evidence" value="ECO:0007669"/>
    <property type="project" value="UniProtKB-UniRule"/>
</dbReference>
<dbReference type="NCBIfam" id="TIGR00952">
    <property type="entry name" value="S15_bact"/>
    <property type="match status" value="1"/>
</dbReference>
<name>B9YB68_9FIRM</name>
<evidence type="ECO:0000256" key="2">
    <source>
        <dbReference type="ARBA" id="ARBA00023274"/>
    </source>
</evidence>
<protein>
    <recommendedName>
        <fullName evidence="4">Small ribosomal subunit protein uS15</fullName>
    </recommendedName>
</protein>
<dbReference type="GO" id="GO:0019843">
    <property type="term" value="F:rRNA binding"/>
    <property type="evidence" value="ECO:0007669"/>
    <property type="project" value="UniProtKB-UniRule"/>
</dbReference>
<organism evidence="6 7">
    <name type="scientific">Holdemania filiformis DSM 12042</name>
    <dbReference type="NCBI Taxonomy" id="545696"/>
    <lineage>
        <taxon>Bacteria</taxon>
        <taxon>Bacillati</taxon>
        <taxon>Bacillota</taxon>
        <taxon>Erysipelotrichia</taxon>
        <taxon>Erysipelotrichales</taxon>
        <taxon>Erysipelotrichaceae</taxon>
        <taxon>Holdemania</taxon>
    </lineage>
</organism>
<dbReference type="FunFam" id="1.10.287.10:FF:000002">
    <property type="entry name" value="30S ribosomal protein S15"/>
    <property type="match status" value="1"/>
</dbReference>
<dbReference type="HAMAP" id="MF_01343_B">
    <property type="entry name" value="Ribosomal_uS15_B"/>
    <property type="match status" value="1"/>
</dbReference>
<dbReference type="Gene3D" id="6.10.250.3130">
    <property type="match status" value="1"/>
</dbReference>
<dbReference type="CDD" id="cd00353">
    <property type="entry name" value="Ribosomal_S15p_S13e"/>
    <property type="match status" value="1"/>
</dbReference>
<keyword evidence="4" id="KW-0694">RNA-binding</keyword>
<keyword evidence="1 4" id="KW-0689">Ribosomal protein</keyword>
<dbReference type="InterPro" id="IPR009068">
    <property type="entry name" value="uS15_NS1_RNA-bd_sf"/>
</dbReference>
<comment type="function">
    <text evidence="4">One of the primary rRNA binding proteins, it binds directly to 16S rRNA where it helps nucleate assembly of the platform of the 30S subunit by binding and bridging several RNA helices of the 16S rRNA.</text>
</comment>
<accession>B9YB68</accession>
<dbReference type="GO" id="GO:0022627">
    <property type="term" value="C:cytosolic small ribosomal subunit"/>
    <property type="evidence" value="ECO:0007669"/>
    <property type="project" value="TreeGrafter"/>
</dbReference>
<dbReference type="PANTHER" id="PTHR23321">
    <property type="entry name" value="RIBOSOMAL PROTEIN S15, BACTERIAL AND ORGANELLAR"/>
    <property type="match status" value="1"/>
</dbReference>
<keyword evidence="4" id="KW-0699">rRNA-binding</keyword>
<evidence type="ECO:0000256" key="4">
    <source>
        <dbReference type="HAMAP-Rule" id="MF_01343"/>
    </source>
</evidence>